<evidence type="ECO:0000313" key="2">
    <source>
        <dbReference type="EMBL" id="PSC73582.1"/>
    </source>
</evidence>
<name>A0A2P6VHM0_9CHLO</name>
<gene>
    <name evidence="2" type="ORF">C2E20_3186</name>
</gene>
<keyword evidence="1" id="KW-0175">Coiled coil</keyword>
<sequence length="189" mass="21191">MWRSAVCAAASRFGGAARPRAALRSSLRIPGVANLAAVTCTPPCHCSRLAVAVKCGRQPEGTGDGDGGLDAARKRLLDSPPAAAKELKLRQAVQELRRDEESWLKRCLDLEKEGDAVKLDETYKHWKDSRDELDMYERDPRRWLRQHGRFRGLGEHMTLADKVMNFVTRCFLLCLALVLRARPRHGLAM</sequence>
<comment type="caution">
    <text evidence="2">The sequence shown here is derived from an EMBL/GenBank/DDBJ whole genome shotgun (WGS) entry which is preliminary data.</text>
</comment>
<evidence type="ECO:0000313" key="3">
    <source>
        <dbReference type="Proteomes" id="UP000239649"/>
    </source>
</evidence>
<evidence type="ECO:0000256" key="1">
    <source>
        <dbReference type="SAM" id="Coils"/>
    </source>
</evidence>
<dbReference type="EMBL" id="LHPF02000006">
    <property type="protein sequence ID" value="PSC73582.1"/>
    <property type="molecule type" value="Genomic_DNA"/>
</dbReference>
<organism evidence="2 3">
    <name type="scientific">Micractinium conductrix</name>
    <dbReference type="NCBI Taxonomy" id="554055"/>
    <lineage>
        <taxon>Eukaryota</taxon>
        <taxon>Viridiplantae</taxon>
        <taxon>Chlorophyta</taxon>
        <taxon>core chlorophytes</taxon>
        <taxon>Trebouxiophyceae</taxon>
        <taxon>Chlorellales</taxon>
        <taxon>Chlorellaceae</taxon>
        <taxon>Chlorella clade</taxon>
        <taxon>Micractinium</taxon>
    </lineage>
</organism>
<protein>
    <submittedName>
        <fullName evidence="2">Chromosome-associated kinesin KIF4A isoform X1 isoform B</fullName>
    </submittedName>
</protein>
<dbReference type="Proteomes" id="UP000239649">
    <property type="component" value="Unassembled WGS sequence"/>
</dbReference>
<proteinExistence type="predicted"/>
<feature type="coiled-coil region" evidence="1">
    <location>
        <begin position="82"/>
        <end position="113"/>
    </location>
</feature>
<dbReference type="AlphaFoldDB" id="A0A2P6VHM0"/>
<keyword evidence="3" id="KW-1185">Reference proteome</keyword>
<reference evidence="2 3" key="1">
    <citation type="journal article" date="2018" name="Plant J.">
        <title>Genome sequences of Chlorella sorokiniana UTEX 1602 and Micractinium conductrix SAG 241.80: implications to maltose excretion by a green alga.</title>
        <authorList>
            <person name="Arriola M.B."/>
            <person name="Velmurugan N."/>
            <person name="Zhang Y."/>
            <person name="Plunkett M.H."/>
            <person name="Hondzo H."/>
            <person name="Barney B.M."/>
        </authorList>
    </citation>
    <scope>NUCLEOTIDE SEQUENCE [LARGE SCALE GENOMIC DNA]</scope>
    <source>
        <strain evidence="2 3">SAG 241.80</strain>
    </source>
</reference>
<accession>A0A2P6VHM0</accession>